<feature type="non-terminal residue" evidence="1">
    <location>
        <position position="318"/>
    </location>
</feature>
<name>A0ACC3DK76_9PEZI</name>
<dbReference type="Proteomes" id="UP001186974">
    <property type="component" value="Unassembled WGS sequence"/>
</dbReference>
<gene>
    <name evidence="1" type="ORF">LTS18_011302</name>
</gene>
<evidence type="ECO:0000313" key="1">
    <source>
        <dbReference type="EMBL" id="KAK3077068.1"/>
    </source>
</evidence>
<comment type="caution">
    <text evidence="1">The sequence shown here is derived from an EMBL/GenBank/DDBJ whole genome shotgun (WGS) entry which is preliminary data.</text>
</comment>
<protein>
    <submittedName>
        <fullName evidence="1">Uncharacterized protein</fullName>
    </submittedName>
</protein>
<evidence type="ECO:0000313" key="2">
    <source>
        <dbReference type="Proteomes" id="UP001186974"/>
    </source>
</evidence>
<sequence length="318" mass="34406">MSEDETPSRQQPIGLSFGNSYSSIAYTTGEGKAEVIANEDGDRQIPSILAYVEGEEFHGNQAKAQLVRNSDNTVAYFRDFLGQDFKSIDPTPCHQSAHPQEKDSAVVFNIKDTEPEDKSTVSVSEITTRHLRRLKNSASDFLGNSVTSAVVTVPTNFSDNQKSALTKAASDAGLDILQYIHEPVAALLAYDARPESEVEDKIVVVADLGGTRSDVAVIASRGGMYSILATAHDYSLGGAQLDQILMDHFAKEFLKKHKSAGDPRENPRSLAKLKLESEAVKKALSLGASASFSVESLAGGMDFTSTVNRTRYELLANK</sequence>
<reference evidence="1" key="1">
    <citation type="submission" date="2024-09" db="EMBL/GenBank/DDBJ databases">
        <title>Black Yeasts Isolated from many extreme environments.</title>
        <authorList>
            <person name="Coleine C."/>
            <person name="Stajich J.E."/>
            <person name="Selbmann L."/>
        </authorList>
    </citation>
    <scope>NUCLEOTIDE SEQUENCE</scope>
    <source>
        <strain evidence="1">CCFEE 5737</strain>
    </source>
</reference>
<dbReference type="EMBL" id="JAWDJW010003252">
    <property type="protein sequence ID" value="KAK3077068.1"/>
    <property type="molecule type" value="Genomic_DNA"/>
</dbReference>
<keyword evidence="2" id="KW-1185">Reference proteome</keyword>
<organism evidence="1 2">
    <name type="scientific">Coniosporium uncinatum</name>
    <dbReference type="NCBI Taxonomy" id="93489"/>
    <lineage>
        <taxon>Eukaryota</taxon>
        <taxon>Fungi</taxon>
        <taxon>Dikarya</taxon>
        <taxon>Ascomycota</taxon>
        <taxon>Pezizomycotina</taxon>
        <taxon>Dothideomycetes</taxon>
        <taxon>Dothideomycetes incertae sedis</taxon>
        <taxon>Coniosporium</taxon>
    </lineage>
</organism>
<proteinExistence type="predicted"/>
<accession>A0ACC3DK76</accession>